<organism evidence="14">
    <name type="scientific">Compsopogon caeruleus</name>
    <dbReference type="NCBI Taxonomy" id="31354"/>
    <lineage>
        <taxon>Eukaryota</taxon>
        <taxon>Rhodophyta</taxon>
        <taxon>Compsopogonophyceae</taxon>
        <taxon>Compsopogonales</taxon>
        <taxon>Compsopogonaceae</taxon>
        <taxon>Compsopogon</taxon>
    </lineage>
</organism>
<name>A0A7S1TG26_9RHOD</name>
<dbReference type="Gene3D" id="3.30.70.330">
    <property type="match status" value="1"/>
</dbReference>
<dbReference type="Pfam" id="PF00076">
    <property type="entry name" value="RRM_1"/>
    <property type="match status" value="1"/>
</dbReference>
<dbReference type="GO" id="GO:0003723">
    <property type="term" value="F:RNA binding"/>
    <property type="evidence" value="ECO:0007669"/>
    <property type="project" value="UniProtKB-UniRule"/>
</dbReference>
<accession>A0A7S1TG26</accession>
<dbReference type="CDD" id="cd12438">
    <property type="entry name" value="RRM_CNOT4"/>
    <property type="match status" value="1"/>
</dbReference>
<feature type="domain" description="RRM" evidence="13">
    <location>
        <begin position="125"/>
        <end position="211"/>
    </location>
</feature>
<evidence type="ECO:0000256" key="1">
    <source>
        <dbReference type="ARBA" id="ARBA00004123"/>
    </source>
</evidence>
<evidence type="ECO:0000256" key="2">
    <source>
        <dbReference type="ARBA" id="ARBA00022723"/>
    </source>
</evidence>
<dbReference type="AlphaFoldDB" id="A0A7S1TG26"/>
<dbReference type="CDD" id="cd16618">
    <property type="entry name" value="mRING-HC-C4C4_CNOT4"/>
    <property type="match status" value="1"/>
</dbReference>
<protein>
    <recommendedName>
        <fullName evidence="15">CCR4-NOT transcription complex subunit 4</fullName>
    </recommendedName>
</protein>
<dbReference type="Pfam" id="PF14570">
    <property type="entry name" value="zf-RING_4"/>
    <property type="match status" value="1"/>
</dbReference>
<dbReference type="GO" id="GO:0016567">
    <property type="term" value="P:protein ubiquitination"/>
    <property type="evidence" value="ECO:0007669"/>
    <property type="project" value="TreeGrafter"/>
</dbReference>
<dbReference type="PANTHER" id="PTHR12603">
    <property type="entry name" value="CCR4-NOT TRANSCRIPTION COMPLEX RELATED"/>
    <property type="match status" value="1"/>
</dbReference>
<comment type="subcellular location">
    <subcellularLocation>
        <location evidence="1">Nucleus</location>
    </subcellularLocation>
</comment>
<dbReference type="InterPro" id="IPR003954">
    <property type="entry name" value="RRM_euk-type"/>
</dbReference>
<dbReference type="InterPro" id="IPR013083">
    <property type="entry name" value="Znf_RING/FYVE/PHD"/>
</dbReference>
<evidence type="ECO:0000256" key="9">
    <source>
        <dbReference type="PROSITE-ProRule" id="PRU00176"/>
    </source>
</evidence>
<dbReference type="GO" id="GO:0008270">
    <property type="term" value="F:zinc ion binding"/>
    <property type="evidence" value="ECO:0007669"/>
    <property type="project" value="UniProtKB-KW"/>
</dbReference>
<dbReference type="GO" id="GO:0004842">
    <property type="term" value="F:ubiquitin-protein transferase activity"/>
    <property type="evidence" value="ECO:0007669"/>
    <property type="project" value="InterPro"/>
</dbReference>
<evidence type="ECO:0000256" key="8">
    <source>
        <dbReference type="PROSITE-ProRule" id="PRU00175"/>
    </source>
</evidence>
<evidence type="ECO:0000256" key="11">
    <source>
        <dbReference type="SAM" id="MobiDB-lite"/>
    </source>
</evidence>
<evidence type="ECO:0000259" key="12">
    <source>
        <dbReference type="PROSITE" id="PS50089"/>
    </source>
</evidence>
<dbReference type="SMART" id="SM00184">
    <property type="entry name" value="RING"/>
    <property type="match status" value="1"/>
</dbReference>
<evidence type="ECO:0008006" key="15">
    <source>
        <dbReference type="Google" id="ProtNLM"/>
    </source>
</evidence>
<gene>
    <name evidence="14" type="ORF">CCAE0312_LOCUS7342</name>
</gene>
<keyword evidence="7" id="KW-0539">Nucleus</keyword>
<evidence type="ECO:0000256" key="10">
    <source>
        <dbReference type="SAM" id="Coils"/>
    </source>
</evidence>
<evidence type="ECO:0000256" key="7">
    <source>
        <dbReference type="ARBA" id="ARBA00023242"/>
    </source>
</evidence>
<feature type="compositionally biased region" description="Polar residues" evidence="11">
    <location>
        <begin position="375"/>
        <end position="389"/>
    </location>
</feature>
<feature type="compositionally biased region" description="Polar residues" evidence="11">
    <location>
        <begin position="336"/>
        <end position="345"/>
    </location>
</feature>
<dbReference type="PROSITE" id="PS50089">
    <property type="entry name" value="ZF_RING_2"/>
    <property type="match status" value="1"/>
</dbReference>
<dbReference type="InterPro" id="IPR039515">
    <property type="entry name" value="NOT4_mRING-HC-C4C4"/>
</dbReference>
<feature type="region of interest" description="Disordered" evidence="11">
    <location>
        <begin position="310"/>
        <end position="446"/>
    </location>
</feature>
<dbReference type="GO" id="GO:0005634">
    <property type="term" value="C:nucleus"/>
    <property type="evidence" value="ECO:0007669"/>
    <property type="project" value="UniProtKB-SubCell"/>
</dbReference>
<dbReference type="InterPro" id="IPR034261">
    <property type="entry name" value="CNOT4_RRM"/>
</dbReference>
<evidence type="ECO:0000313" key="14">
    <source>
        <dbReference type="EMBL" id="CAD9235251.1"/>
    </source>
</evidence>
<evidence type="ECO:0000259" key="13">
    <source>
        <dbReference type="PROSITE" id="PS50102"/>
    </source>
</evidence>
<feature type="domain" description="RING-type" evidence="12">
    <location>
        <begin position="13"/>
        <end position="56"/>
    </location>
</feature>
<keyword evidence="6 10" id="KW-0175">Coiled coil</keyword>
<dbReference type="GO" id="GO:0030014">
    <property type="term" value="C:CCR4-NOT complex"/>
    <property type="evidence" value="ECO:0007669"/>
    <property type="project" value="InterPro"/>
</dbReference>
<evidence type="ECO:0000256" key="5">
    <source>
        <dbReference type="ARBA" id="ARBA00022884"/>
    </source>
</evidence>
<reference evidence="14" key="1">
    <citation type="submission" date="2021-01" db="EMBL/GenBank/DDBJ databases">
        <authorList>
            <person name="Corre E."/>
            <person name="Pelletier E."/>
            <person name="Niang G."/>
            <person name="Scheremetjew M."/>
            <person name="Finn R."/>
            <person name="Kale V."/>
            <person name="Holt S."/>
            <person name="Cochrane G."/>
            <person name="Meng A."/>
            <person name="Brown T."/>
            <person name="Cohen L."/>
        </authorList>
    </citation>
    <scope>NUCLEOTIDE SEQUENCE</scope>
    <source>
        <strain evidence="14">SAG 36.94</strain>
    </source>
</reference>
<dbReference type="SMART" id="SM00361">
    <property type="entry name" value="RRM_1"/>
    <property type="match status" value="1"/>
</dbReference>
<dbReference type="InterPro" id="IPR039780">
    <property type="entry name" value="Mot2"/>
</dbReference>
<feature type="compositionally biased region" description="Polar residues" evidence="11">
    <location>
        <begin position="287"/>
        <end position="297"/>
    </location>
</feature>
<dbReference type="PANTHER" id="PTHR12603:SF0">
    <property type="entry name" value="CCR4-NOT TRANSCRIPTION COMPLEX SUBUNIT 4"/>
    <property type="match status" value="1"/>
</dbReference>
<evidence type="ECO:0000256" key="3">
    <source>
        <dbReference type="ARBA" id="ARBA00022771"/>
    </source>
</evidence>
<proteinExistence type="predicted"/>
<keyword evidence="4" id="KW-0862">Zinc</keyword>
<dbReference type="InterPro" id="IPR035979">
    <property type="entry name" value="RBD_domain_sf"/>
</dbReference>
<dbReference type="SUPFAM" id="SSF57850">
    <property type="entry name" value="RING/U-box"/>
    <property type="match status" value="1"/>
</dbReference>
<dbReference type="InterPro" id="IPR000504">
    <property type="entry name" value="RRM_dom"/>
</dbReference>
<dbReference type="Gene3D" id="3.30.40.10">
    <property type="entry name" value="Zinc/RING finger domain, C3HC4 (zinc finger)"/>
    <property type="match status" value="1"/>
</dbReference>
<keyword evidence="5 9" id="KW-0694">RNA-binding</keyword>
<keyword evidence="3 8" id="KW-0863">Zinc-finger</keyword>
<dbReference type="FunFam" id="3.30.40.10:FF:000006">
    <property type="entry name" value="CCR4-NOT transcription complex subunit 4"/>
    <property type="match status" value="1"/>
</dbReference>
<dbReference type="InterPro" id="IPR012677">
    <property type="entry name" value="Nucleotide-bd_a/b_plait_sf"/>
</dbReference>
<feature type="compositionally biased region" description="Basic and acidic residues" evidence="11">
    <location>
        <begin position="424"/>
        <end position="437"/>
    </location>
</feature>
<dbReference type="InterPro" id="IPR001841">
    <property type="entry name" value="Znf_RING"/>
</dbReference>
<feature type="region of interest" description="Disordered" evidence="11">
    <location>
        <begin position="470"/>
        <end position="490"/>
    </location>
</feature>
<evidence type="ECO:0000256" key="4">
    <source>
        <dbReference type="ARBA" id="ARBA00022833"/>
    </source>
</evidence>
<evidence type="ECO:0000256" key="6">
    <source>
        <dbReference type="ARBA" id="ARBA00023054"/>
    </source>
</evidence>
<feature type="coiled-coil region" evidence="10">
    <location>
        <begin position="72"/>
        <end position="124"/>
    </location>
</feature>
<sequence>MNLGSDEDEAPSCPLCLEELDATDLSMRACQCGYQVCLWCLHHIREQLNGRCPACRTPYEEEKFVYDEVDPEEAARVARQRAEAKRERERKEKQKELERQRAMAQAASQQKAKLNLKMARIVQKNLVYAIGLSLTLAREEVLRRPELFGRFGKINLVFVNRNHPYNSDAPGGPSISAYIQFSREADAAMAARHMNGEVLDGREIRTAIATTKYCDAYGSSGCPAHCGNPRCLYLHDAAHPDDVLTREEVLSRGLGPPPPPHLFQDHPRDGSDGVRKAGSPPTEPSAGPTTVHSSSSVANPLHVGENIVENPLTRPAQAPTIRADQPLGAGNPRWVASSSTSSQEPVRTKSEGGRSRPPGFDSLSVARPPGFLRSESANSSTDGEFSTPHSAMPHDYSTTTVSDAWADPLGTNSRSGSSIGGAEVKTKTRDEPLRSSEDEVAEGEDKEAVQVALQKLAVVLANLGESLGLVSRSHRSPRPDSRMDFAQAAE</sequence>
<dbReference type="SUPFAM" id="SSF54928">
    <property type="entry name" value="RNA-binding domain, RBD"/>
    <property type="match status" value="1"/>
</dbReference>
<feature type="region of interest" description="Disordered" evidence="11">
    <location>
        <begin position="249"/>
        <end position="297"/>
    </location>
</feature>
<keyword evidence="2" id="KW-0479">Metal-binding</keyword>
<dbReference type="EMBL" id="HBGH01013105">
    <property type="protein sequence ID" value="CAD9235251.1"/>
    <property type="molecule type" value="Transcribed_RNA"/>
</dbReference>
<feature type="compositionally biased region" description="Basic and acidic residues" evidence="11">
    <location>
        <begin position="263"/>
        <end position="275"/>
    </location>
</feature>
<dbReference type="PROSITE" id="PS50102">
    <property type="entry name" value="RRM"/>
    <property type="match status" value="1"/>
</dbReference>